<dbReference type="Pfam" id="PF07920">
    <property type="entry name" value="DUF1684"/>
    <property type="match status" value="1"/>
</dbReference>
<evidence type="ECO:0000313" key="1">
    <source>
        <dbReference type="EMBL" id="TQS39808.1"/>
    </source>
</evidence>
<dbReference type="PANTHER" id="PTHR41913">
    <property type="entry name" value="DUF1684 DOMAIN-CONTAINING PROTEIN"/>
    <property type="match status" value="1"/>
</dbReference>
<accession>A0A545AEP1</accession>
<organism evidence="1 2">
    <name type="scientific">Cryptosporangium phraense</name>
    <dbReference type="NCBI Taxonomy" id="2593070"/>
    <lineage>
        <taxon>Bacteria</taxon>
        <taxon>Bacillati</taxon>
        <taxon>Actinomycetota</taxon>
        <taxon>Actinomycetes</taxon>
        <taxon>Cryptosporangiales</taxon>
        <taxon>Cryptosporangiaceae</taxon>
        <taxon>Cryptosporangium</taxon>
    </lineage>
</organism>
<sequence>MSAPVSAPTEWDEWRAARLASVTAPNGNLALVETCWLSDGEDGPPVDGKTVTALERRNIVTGAVERGIRRWDAESPAIRSFATIDVFDYDPALVLEGTLEVGAEPKLVAFEHLRDNGRTRDLAVPGGIHLTYDGADHVLDAFDDDGTLLLVFGDATNGVDTYDAGRFLFVERQPGTDRVVLDFNRSFVPPCGFSPEYNCPMPPRQNRFPGRIEAGEKRPVFRA</sequence>
<evidence type="ECO:0000313" key="2">
    <source>
        <dbReference type="Proteomes" id="UP000317982"/>
    </source>
</evidence>
<reference evidence="1 2" key="1">
    <citation type="submission" date="2019-07" db="EMBL/GenBank/DDBJ databases">
        <title>Cryptosporangium phraense sp. nov., isolated from plant litter.</title>
        <authorList>
            <person name="Suriyachadkun C."/>
        </authorList>
    </citation>
    <scope>NUCLEOTIDE SEQUENCE [LARGE SCALE GENOMIC DNA]</scope>
    <source>
        <strain evidence="1 2">A-T 5661</strain>
    </source>
</reference>
<dbReference type="OrthoDB" id="5493262at2"/>
<dbReference type="PANTHER" id="PTHR41913:SF1">
    <property type="entry name" value="DUF1684 DOMAIN-CONTAINING PROTEIN"/>
    <property type="match status" value="1"/>
</dbReference>
<protein>
    <submittedName>
        <fullName evidence="1">DUF1684 domain-containing protein</fullName>
    </submittedName>
</protein>
<dbReference type="EMBL" id="VIRS01000055">
    <property type="protein sequence ID" value="TQS39808.1"/>
    <property type="molecule type" value="Genomic_DNA"/>
</dbReference>
<keyword evidence="2" id="KW-1185">Reference proteome</keyword>
<dbReference type="InterPro" id="IPR012467">
    <property type="entry name" value="DUF1684"/>
</dbReference>
<dbReference type="Proteomes" id="UP000317982">
    <property type="component" value="Unassembled WGS sequence"/>
</dbReference>
<gene>
    <name evidence="1" type="ORF">FL583_37935</name>
</gene>
<comment type="caution">
    <text evidence="1">The sequence shown here is derived from an EMBL/GenBank/DDBJ whole genome shotgun (WGS) entry which is preliminary data.</text>
</comment>
<dbReference type="RefSeq" id="WP_142709755.1">
    <property type="nucleotide sequence ID" value="NZ_VIRS01000055.1"/>
</dbReference>
<dbReference type="AlphaFoldDB" id="A0A545AEP1"/>
<dbReference type="InParanoid" id="A0A545AEP1"/>
<name>A0A545AEP1_9ACTN</name>
<proteinExistence type="predicted"/>